<dbReference type="Proteomes" id="UP000186756">
    <property type="component" value="Unassembled WGS sequence"/>
</dbReference>
<dbReference type="InterPro" id="IPR049154">
    <property type="entry name" value="ExoU_C"/>
</dbReference>
<dbReference type="Gene3D" id="1.20.1050.100">
    <property type="match status" value="1"/>
</dbReference>
<evidence type="ECO:0000256" key="1">
    <source>
        <dbReference type="ARBA" id="ARBA00023098"/>
    </source>
</evidence>
<dbReference type="PROSITE" id="PS51635">
    <property type="entry name" value="PNPLA"/>
    <property type="match status" value="1"/>
</dbReference>
<feature type="region of interest" description="Disordered" evidence="3">
    <location>
        <begin position="40"/>
        <end position="63"/>
    </location>
</feature>
<evidence type="ECO:0000256" key="2">
    <source>
        <dbReference type="PROSITE-ProRule" id="PRU01161"/>
    </source>
</evidence>
<feature type="active site" description="Proton acceptor" evidence="2">
    <location>
        <position position="351"/>
    </location>
</feature>
<feature type="short sequence motif" description="GXSXG" evidence="2">
    <location>
        <begin position="145"/>
        <end position="149"/>
    </location>
</feature>
<dbReference type="EMBL" id="MSTQ01000005">
    <property type="protein sequence ID" value="OLU03593.1"/>
    <property type="molecule type" value="Genomic_DNA"/>
</dbReference>
<evidence type="ECO:0000259" key="4">
    <source>
        <dbReference type="PROSITE" id="PS51635"/>
    </source>
</evidence>
<proteinExistence type="predicted"/>
<dbReference type="GO" id="GO:0016042">
    <property type="term" value="P:lipid catabolic process"/>
    <property type="evidence" value="ECO:0007669"/>
    <property type="project" value="UniProtKB-UniRule"/>
</dbReference>
<dbReference type="SUPFAM" id="SSF52151">
    <property type="entry name" value="FabD/lysophospholipase-like"/>
    <property type="match status" value="1"/>
</dbReference>
<name>A0A1Q9WXZ0_PSERE</name>
<dbReference type="InterPro" id="IPR016035">
    <property type="entry name" value="Acyl_Trfase/lysoPLipase"/>
</dbReference>
<keyword evidence="6" id="KW-1185">Reference proteome</keyword>
<evidence type="ECO:0000313" key="6">
    <source>
        <dbReference type="Proteomes" id="UP000186756"/>
    </source>
</evidence>
<feature type="domain" description="PNPLA" evidence="4">
    <location>
        <begin position="112"/>
        <end position="364"/>
    </location>
</feature>
<dbReference type="PANTHER" id="PTHR46394">
    <property type="entry name" value="ANNEXIN"/>
    <property type="match status" value="1"/>
</dbReference>
<evidence type="ECO:0000313" key="5">
    <source>
        <dbReference type="EMBL" id="OLU03593.1"/>
    </source>
</evidence>
<evidence type="ECO:0000256" key="3">
    <source>
        <dbReference type="SAM" id="MobiDB-lite"/>
    </source>
</evidence>
<accession>A0A1Q9WXZ0</accession>
<dbReference type="Pfam" id="PF20848">
    <property type="entry name" value="ExoU_mid_dom"/>
    <property type="match status" value="1"/>
</dbReference>
<dbReference type="Pfam" id="PF20983">
    <property type="entry name" value="ExoU_C"/>
    <property type="match status" value="1"/>
</dbReference>
<reference evidence="5" key="1">
    <citation type="submission" date="2017-01" db="EMBL/GenBank/DDBJ databases">
        <authorList>
            <person name="Poblete-Castro I."/>
        </authorList>
    </citation>
    <scope>NUCLEOTIDE SEQUENCE [LARGE SCALE GENOMIC DNA]</scope>
    <source>
        <strain evidence="5">MT1</strain>
    </source>
</reference>
<comment type="caution">
    <text evidence="5">The sequence shown here is derived from an EMBL/GenBank/DDBJ whole genome shotgun (WGS) entry which is preliminary data.</text>
</comment>
<dbReference type="GO" id="GO:0016787">
    <property type="term" value="F:hydrolase activity"/>
    <property type="evidence" value="ECO:0007669"/>
    <property type="project" value="UniProtKB-UniRule"/>
</dbReference>
<feature type="active site" description="Nucleophile" evidence="2">
    <location>
        <position position="147"/>
    </location>
</feature>
<dbReference type="Pfam" id="PF01734">
    <property type="entry name" value="Patatin"/>
    <property type="match status" value="1"/>
</dbReference>
<feature type="short sequence motif" description="DGA/G" evidence="2">
    <location>
        <begin position="351"/>
        <end position="353"/>
    </location>
</feature>
<organism evidence="5 6">
    <name type="scientific">Pseudomonas reinekei</name>
    <dbReference type="NCBI Taxonomy" id="395598"/>
    <lineage>
        <taxon>Bacteria</taxon>
        <taxon>Pseudomonadati</taxon>
        <taxon>Pseudomonadota</taxon>
        <taxon>Gammaproteobacteria</taxon>
        <taxon>Pseudomonadales</taxon>
        <taxon>Pseudomonadaceae</taxon>
        <taxon>Pseudomonas</taxon>
    </lineage>
</organism>
<keyword evidence="1 2" id="KW-0443">Lipid metabolism</keyword>
<gene>
    <name evidence="5" type="ORF">BVK86_09945</name>
</gene>
<dbReference type="InterPro" id="IPR002641">
    <property type="entry name" value="PNPLA_dom"/>
</dbReference>
<dbReference type="InterPro" id="IPR052580">
    <property type="entry name" value="Lipid_Hydrolase"/>
</dbReference>
<sequence>MFRSLSQAVNPRPSPLESRKVPLLQSFSKEETAMISINSAMPTPSSPAIPGSHTPTETNDIDWGDFKRDNIRIGQGKSETLVQSLGDRGLTIRRFENAVVEMDLNLPDIEHLVLSGGGAKGVAFSGMVKAMEDHGALGKVKSISGSSAGAISAAFLASGMTHADFDKMSDETNLVALLDSHNKVLGPIQHVSSAIGKGIARIPGKTGTIGRLLFDLMPRLQSKAVPLEQLLQEKMVESIQSRAKQAPGDPQRQLSQESRDCVEHIKTKGFVTFGDLATLSKEMPEIKLLHITGTAMFDGRPQMVVFNASLTPDRDVARAAHISGSLPVVFQQPSEQGLPFQTDAELTAFQDGGIMLNTPVADLYELQFPMSPIPERDQLILIFEGGNDGTKKARGTFGSKLADKFVGVDYSARYAYETSGIKRFEEQTVIVPLNTVKGDFTGTLNGTVNFSMPLKHKNHLQQKLEVAVGDHLRRHEHSETYTFNSIGGALLALDDRLFDAVATELNSDPGCAQAIEFRQTAQQTLAELRKALIEAKAIGSERLELTAPLKDAIGRLDQLADRPGKIEWLAKKLNHGNAADFMELLQAVKRMDAQLAGPKSVVMTPAIEEMGVRDIKTKAENFIREVIYPSLYRQGQPDSNVKLLNKAILELRESTNPAGFNAVLNRIAERYISRSLLNSSIPFNSITITQARAWLIPAQ</sequence>
<keyword evidence="2" id="KW-0442">Lipid degradation</keyword>
<dbReference type="Gene3D" id="3.40.1090.10">
    <property type="entry name" value="Cytosolic phospholipase A2 catalytic domain"/>
    <property type="match status" value="2"/>
</dbReference>
<dbReference type="AlphaFoldDB" id="A0A1Q9WXZ0"/>
<dbReference type="PANTHER" id="PTHR46394:SF1">
    <property type="entry name" value="PNPLA DOMAIN-CONTAINING PROTEIN"/>
    <property type="match status" value="1"/>
</dbReference>
<feature type="short sequence motif" description="GXGXXG" evidence="2">
    <location>
        <begin position="116"/>
        <end position="121"/>
    </location>
</feature>
<protein>
    <recommendedName>
        <fullName evidence="4">PNPLA domain-containing protein</fullName>
    </recommendedName>
</protein>
<dbReference type="InterPro" id="IPR049155">
    <property type="entry name" value="ExoU_mid_dom"/>
</dbReference>
<keyword evidence="2" id="KW-0378">Hydrolase</keyword>
<feature type="region of interest" description="Disordered" evidence="3">
    <location>
        <begin position="1"/>
        <end position="21"/>
    </location>
</feature>